<name>A0ABU2BIP5_9MICC</name>
<gene>
    <name evidence="1" type="ORF">J2S64_002213</name>
</gene>
<dbReference type="RefSeq" id="WP_264271132.1">
    <property type="nucleotide sequence ID" value="NZ_BAAAWO010000001.1"/>
</dbReference>
<comment type="caution">
    <text evidence="1">The sequence shown here is derived from an EMBL/GenBank/DDBJ whole genome shotgun (WGS) entry which is preliminary data.</text>
</comment>
<protein>
    <recommendedName>
        <fullName evidence="3">DNA-binding protein</fullName>
    </recommendedName>
</protein>
<evidence type="ECO:0008006" key="3">
    <source>
        <dbReference type="Google" id="ProtNLM"/>
    </source>
</evidence>
<keyword evidence="2" id="KW-1185">Reference proteome</keyword>
<sequence length="63" mass="6407">MTSHPLPRISAPAARALEGAGITTLEQAAAYGAGALLDLHGFGPKGIVILRAALTELGLELED</sequence>
<accession>A0ABU2BIP5</accession>
<evidence type="ECO:0000313" key="1">
    <source>
        <dbReference type="EMBL" id="MDR7358522.1"/>
    </source>
</evidence>
<dbReference type="Proteomes" id="UP001183817">
    <property type="component" value="Unassembled WGS sequence"/>
</dbReference>
<organism evidence="1 2">
    <name type="scientific">Paeniglutamicibacter sulfureus</name>
    <dbReference type="NCBI Taxonomy" id="43666"/>
    <lineage>
        <taxon>Bacteria</taxon>
        <taxon>Bacillati</taxon>
        <taxon>Actinomycetota</taxon>
        <taxon>Actinomycetes</taxon>
        <taxon>Micrococcales</taxon>
        <taxon>Micrococcaceae</taxon>
        <taxon>Paeniglutamicibacter</taxon>
    </lineage>
</organism>
<dbReference type="Gene3D" id="1.10.150.20">
    <property type="entry name" value="5' to 3' exonuclease, C-terminal subdomain"/>
    <property type="match status" value="1"/>
</dbReference>
<proteinExistence type="predicted"/>
<reference evidence="1 2" key="1">
    <citation type="submission" date="2023-07" db="EMBL/GenBank/DDBJ databases">
        <title>Sequencing the genomes of 1000 actinobacteria strains.</title>
        <authorList>
            <person name="Klenk H.-P."/>
        </authorList>
    </citation>
    <scope>NUCLEOTIDE SEQUENCE [LARGE SCALE GENOMIC DNA]</scope>
    <source>
        <strain evidence="1 2">DSM 20167</strain>
    </source>
</reference>
<dbReference type="SUPFAM" id="SSF47789">
    <property type="entry name" value="C-terminal domain of RNA polymerase alpha subunit"/>
    <property type="match status" value="1"/>
</dbReference>
<dbReference type="EMBL" id="JAVDYI010000001">
    <property type="protein sequence ID" value="MDR7358522.1"/>
    <property type="molecule type" value="Genomic_DNA"/>
</dbReference>
<evidence type="ECO:0000313" key="2">
    <source>
        <dbReference type="Proteomes" id="UP001183817"/>
    </source>
</evidence>